<dbReference type="PANTHER" id="PTHR11774:SF6">
    <property type="entry name" value="PROTEIN FARNESYLTRANSFERASE SUBUNIT BETA"/>
    <property type="match status" value="1"/>
</dbReference>
<protein>
    <recommendedName>
        <fullName evidence="3 9">Protein farnesyltransferase subunit beta</fullName>
        <shortName evidence="9">FTase-beta</shortName>
        <ecNumber evidence="2 9">2.5.1.58</ecNumber>
    </recommendedName>
</protein>
<dbReference type="GO" id="GO:0097354">
    <property type="term" value="P:prenylation"/>
    <property type="evidence" value="ECO:0007669"/>
    <property type="project" value="UniProtKB-UniRule"/>
</dbReference>
<sequence>MEDGWVVCDSDNECVDHLKVFRCFSENYEEERCQDDNYETATSVEQWDVEDSVKRCIQIFQFGLQAEPRCPSLNRELHLQFLKKGLHHLPSSLEVLDSSRPWLCYWILHSIELLNEPIPEETKTEVIHFLSLCQHKNGGFAGGPGQEPHLAPTYAAVNALCILRCEEAFNVINRPKLLRFLGVYCALSVAMLTSIWSQELTMNTGHWVSRCQTYEGGFGGVPDMEAHGGYTFCGLASLVLLKEGKLINIHRLLRWLANRQTRYEGGFQGRTNKLVDSCYSFWQGGSFPLIHRLLNKSDPDSMDMLNWLFDQRALQEYLILSCQAPHGGLIDKPGKPKDYYHTCYALSGLSVAQHFHNGTKGYDTLVVGHEENELVPTHPIYNICVPSAIQAIKHFHNLTYPGLPEDMQLWDSGDETDT</sequence>
<gene>
    <name evidence="11" type="primary">Fntb</name>
    <name evidence="11" type="ORF">CEXT_421491</name>
</gene>
<comment type="function">
    <text evidence="9">Catalyzes the transfer of a farnesyl moiety from farnesyl diphosphate to a cysteine at the fourth position from the C-terminus of several proteins. The beta subunit is responsible for peptide-binding.</text>
</comment>
<dbReference type="AlphaFoldDB" id="A0AAV4UT61"/>
<dbReference type="Gene3D" id="1.50.10.20">
    <property type="match status" value="2"/>
</dbReference>
<evidence type="ECO:0000256" key="8">
    <source>
        <dbReference type="ARBA" id="ARBA00022833"/>
    </source>
</evidence>
<evidence type="ECO:0000259" key="10">
    <source>
        <dbReference type="Pfam" id="PF00432"/>
    </source>
</evidence>
<dbReference type="CDD" id="cd02893">
    <property type="entry name" value="FTase"/>
    <property type="match status" value="1"/>
</dbReference>
<feature type="domain" description="Prenyltransferase alpha-alpha toroid" evidence="10">
    <location>
        <begin position="183"/>
        <end position="383"/>
    </location>
</feature>
<comment type="subunit">
    <text evidence="9">Heterodimer of an alpha and a beta subunit.</text>
</comment>
<dbReference type="InterPro" id="IPR001330">
    <property type="entry name" value="Prenyltrans"/>
</dbReference>
<keyword evidence="5 9" id="KW-0808">Transferase</keyword>
<keyword evidence="7" id="KW-0677">Repeat</keyword>
<comment type="catalytic activity">
    <reaction evidence="9">
        <text>L-cysteinyl-[protein] + (2E,6E)-farnesyl diphosphate = S-(2E,6E)-farnesyl-L-cysteinyl-[protein] + diphosphate</text>
        <dbReference type="Rhea" id="RHEA:13345"/>
        <dbReference type="Rhea" id="RHEA-COMP:10131"/>
        <dbReference type="Rhea" id="RHEA-COMP:11535"/>
        <dbReference type="ChEBI" id="CHEBI:29950"/>
        <dbReference type="ChEBI" id="CHEBI:33019"/>
        <dbReference type="ChEBI" id="CHEBI:86019"/>
        <dbReference type="ChEBI" id="CHEBI:175763"/>
    </reaction>
</comment>
<dbReference type="GO" id="GO:0008270">
    <property type="term" value="F:zinc ion binding"/>
    <property type="evidence" value="ECO:0007669"/>
    <property type="project" value="UniProtKB-UniRule"/>
</dbReference>
<dbReference type="EC" id="2.5.1.58" evidence="2 9"/>
<dbReference type="InterPro" id="IPR008930">
    <property type="entry name" value="Terpenoid_cyclase/PrenylTrfase"/>
</dbReference>
<evidence type="ECO:0000313" key="12">
    <source>
        <dbReference type="Proteomes" id="UP001054945"/>
    </source>
</evidence>
<evidence type="ECO:0000256" key="9">
    <source>
        <dbReference type="RuleBase" id="RU365056"/>
    </source>
</evidence>
<evidence type="ECO:0000256" key="4">
    <source>
        <dbReference type="ARBA" id="ARBA00022602"/>
    </source>
</evidence>
<evidence type="ECO:0000256" key="5">
    <source>
        <dbReference type="ARBA" id="ARBA00022679"/>
    </source>
</evidence>
<organism evidence="11 12">
    <name type="scientific">Caerostris extrusa</name>
    <name type="common">Bark spider</name>
    <name type="synonym">Caerostris bankana</name>
    <dbReference type="NCBI Taxonomy" id="172846"/>
    <lineage>
        <taxon>Eukaryota</taxon>
        <taxon>Metazoa</taxon>
        <taxon>Ecdysozoa</taxon>
        <taxon>Arthropoda</taxon>
        <taxon>Chelicerata</taxon>
        <taxon>Arachnida</taxon>
        <taxon>Araneae</taxon>
        <taxon>Araneomorphae</taxon>
        <taxon>Entelegynae</taxon>
        <taxon>Araneoidea</taxon>
        <taxon>Araneidae</taxon>
        <taxon>Caerostris</taxon>
    </lineage>
</organism>
<feature type="domain" description="Prenyltransferase alpha-alpha toroid" evidence="10">
    <location>
        <begin position="73"/>
        <end position="181"/>
    </location>
</feature>
<keyword evidence="8 9" id="KW-0862">Zinc</keyword>
<dbReference type="SUPFAM" id="SSF48239">
    <property type="entry name" value="Terpenoid cyclases/Protein prenyltransferases"/>
    <property type="match status" value="1"/>
</dbReference>
<evidence type="ECO:0000256" key="3">
    <source>
        <dbReference type="ARBA" id="ARBA00015798"/>
    </source>
</evidence>
<evidence type="ECO:0000256" key="6">
    <source>
        <dbReference type="ARBA" id="ARBA00022723"/>
    </source>
</evidence>
<dbReference type="InterPro" id="IPR045089">
    <property type="entry name" value="PGGT1B-like"/>
</dbReference>
<dbReference type="EMBL" id="BPLR01013387">
    <property type="protein sequence ID" value="GIY60860.1"/>
    <property type="molecule type" value="Genomic_DNA"/>
</dbReference>
<evidence type="ECO:0000313" key="11">
    <source>
        <dbReference type="EMBL" id="GIY60860.1"/>
    </source>
</evidence>
<comment type="similarity">
    <text evidence="1 9">Belongs to the protein prenyltransferase subunit beta family.</text>
</comment>
<keyword evidence="6 9" id="KW-0479">Metal-binding</keyword>
<dbReference type="Pfam" id="PF00432">
    <property type="entry name" value="Prenyltrans"/>
    <property type="match status" value="2"/>
</dbReference>
<keyword evidence="12" id="KW-1185">Reference proteome</keyword>
<evidence type="ECO:0000256" key="1">
    <source>
        <dbReference type="ARBA" id="ARBA00010497"/>
    </source>
</evidence>
<comment type="cofactor">
    <cofactor evidence="9">
        <name>Zn(2+)</name>
        <dbReference type="ChEBI" id="CHEBI:29105"/>
    </cofactor>
    <text evidence="9">Binds 1 zinc ion per subunit.</text>
</comment>
<evidence type="ECO:0000256" key="2">
    <source>
        <dbReference type="ARBA" id="ARBA00012702"/>
    </source>
</evidence>
<proteinExistence type="inferred from homology"/>
<dbReference type="GO" id="GO:0004660">
    <property type="term" value="F:protein farnesyltransferase activity"/>
    <property type="evidence" value="ECO:0007669"/>
    <property type="project" value="UniProtKB-UniRule"/>
</dbReference>
<keyword evidence="4 9" id="KW-0637">Prenyltransferase</keyword>
<dbReference type="InterPro" id="IPR026872">
    <property type="entry name" value="FTB"/>
</dbReference>
<evidence type="ECO:0000256" key="7">
    <source>
        <dbReference type="ARBA" id="ARBA00022737"/>
    </source>
</evidence>
<reference evidence="11 12" key="1">
    <citation type="submission" date="2021-06" db="EMBL/GenBank/DDBJ databases">
        <title>Caerostris extrusa draft genome.</title>
        <authorList>
            <person name="Kono N."/>
            <person name="Arakawa K."/>
        </authorList>
    </citation>
    <scope>NUCLEOTIDE SEQUENCE [LARGE SCALE GENOMIC DNA]</scope>
</reference>
<dbReference type="PANTHER" id="PTHR11774">
    <property type="entry name" value="GERANYLGERANYL TRANSFERASE TYPE BETA SUBUNIT"/>
    <property type="match status" value="1"/>
</dbReference>
<dbReference type="GO" id="GO:0005965">
    <property type="term" value="C:protein farnesyltransferase complex"/>
    <property type="evidence" value="ECO:0007669"/>
    <property type="project" value="UniProtKB-UniRule"/>
</dbReference>
<name>A0AAV4UT61_CAEEX</name>
<accession>A0AAV4UT61</accession>
<dbReference type="Proteomes" id="UP001054945">
    <property type="component" value="Unassembled WGS sequence"/>
</dbReference>
<comment type="caution">
    <text evidence="11">The sequence shown here is derived from an EMBL/GenBank/DDBJ whole genome shotgun (WGS) entry which is preliminary data.</text>
</comment>